<sequence length="389" mass="44057">MMLASPSSLNLVGLSQGAANGVHTIVNLQFRKEHNALLKLFGDLKTKVEKSSADSERRVQESQKQLEETENRLKKLENEFHDLAQKNREWEDELKDLKGKMENLGELKRADTYVTPAPRAHDLLDDTGLQQPQKQRINVSAHGLVNTKHYQQSQCSPTYYRTDVADLQHDLISTIPSPQLALEMSPPTPTLLFPNTTLNNLDSHPHYRHESNQAMPSSLAQNIQTSLPLHYHHCLSPERSRDVYLYPVKLSRKATSHKVVNLPPWINITQAPHQDIESYLNYGSEYIGPIKQRRAQFEFIARFIRGLLGERDRDALLKQLQKKFASRTTKDGLIEVMCGFADVGDAMEAAGLLRSRNGKREGDDAGMGSVQKKRKALGSQISEEYDDEL</sequence>
<dbReference type="EMBL" id="QKRW01000019">
    <property type="protein sequence ID" value="RAL63410.1"/>
    <property type="molecule type" value="Genomic_DNA"/>
</dbReference>
<evidence type="ECO:0000256" key="2">
    <source>
        <dbReference type="SAM" id="MobiDB-lite"/>
    </source>
</evidence>
<dbReference type="Proteomes" id="UP000249056">
    <property type="component" value="Unassembled WGS sequence"/>
</dbReference>
<evidence type="ECO:0000256" key="1">
    <source>
        <dbReference type="SAM" id="Coils"/>
    </source>
</evidence>
<gene>
    <name evidence="3" type="ORF">DID88_003834</name>
</gene>
<name>A0A395ISX5_9HELO</name>
<accession>A0A395ISX5</accession>
<organism evidence="3 4">
    <name type="scientific">Monilinia fructigena</name>
    <dbReference type="NCBI Taxonomy" id="38457"/>
    <lineage>
        <taxon>Eukaryota</taxon>
        <taxon>Fungi</taxon>
        <taxon>Dikarya</taxon>
        <taxon>Ascomycota</taxon>
        <taxon>Pezizomycotina</taxon>
        <taxon>Leotiomycetes</taxon>
        <taxon>Helotiales</taxon>
        <taxon>Sclerotiniaceae</taxon>
        <taxon>Monilinia</taxon>
    </lineage>
</organism>
<feature type="coiled-coil region" evidence="1">
    <location>
        <begin position="52"/>
        <end position="107"/>
    </location>
</feature>
<keyword evidence="4" id="KW-1185">Reference proteome</keyword>
<evidence type="ECO:0000313" key="3">
    <source>
        <dbReference type="EMBL" id="RAL63410.1"/>
    </source>
</evidence>
<reference evidence="3 4" key="1">
    <citation type="submission" date="2018-06" db="EMBL/GenBank/DDBJ databases">
        <title>Genome Sequence of the Brown Rot Fungal Pathogen Monilinia fructigena.</title>
        <authorList>
            <person name="Landi L."/>
            <person name="De Miccolis Angelini R.M."/>
            <person name="Pollastro S."/>
            <person name="Abate D."/>
            <person name="Faretra F."/>
            <person name="Romanazzi G."/>
        </authorList>
    </citation>
    <scope>NUCLEOTIDE SEQUENCE [LARGE SCALE GENOMIC DNA]</scope>
    <source>
        <strain evidence="3 4">Mfrg269</strain>
    </source>
</reference>
<protein>
    <submittedName>
        <fullName evidence="3">Uncharacterized protein</fullName>
    </submittedName>
</protein>
<proteinExistence type="predicted"/>
<feature type="region of interest" description="Disordered" evidence="2">
    <location>
        <begin position="354"/>
        <end position="389"/>
    </location>
</feature>
<comment type="caution">
    <text evidence="3">The sequence shown here is derived from an EMBL/GenBank/DDBJ whole genome shotgun (WGS) entry which is preliminary data.</text>
</comment>
<dbReference type="AlphaFoldDB" id="A0A395ISX5"/>
<evidence type="ECO:0000313" key="4">
    <source>
        <dbReference type="Proteomes" id="UP000249056"/>
    </source>
</evidence>
<dbReference type="OrthoDB" id="3530645at2759"/>
<keyword evidence="1" id="KW-0175">Coiled coil</keyword>